<dbReference type="EMBL" id="SIXH01000631">
    <property type="protein sequence ID" value="TBO54976.1"/>
    <property type="molecule type" value="Genomic_DNA"/>
</dbReference>
<accession>A0A4Q9HJV9</accession>
<sequence length="64" mass="7422">MRWVYQPVEVQYPDGTWEVGRISAWWTDDAGDLWCRLRTPSGGARPQWTRYDPEAVQLLPSTGI</sequence>
<proteinExistence type="predicted"/>
<keyword evidence="2" id="KW-1185">Reference proteome</keyword>
<dbReference type="Proteomes" id="UP000292452">
    <property type="component" value="Unassembled WGS sequence"/>
</dbReference>
<protein>
    <submittedName>
        <fullName evidence="1">Uncharacterized protein</fullName>
    </submittedName>
</protein>
<dbReference type="OrthoDB" id="3871583at2"/>
<reference evidence="1 2" key="1">
    <citation type="submission" date="2019-02" db="EMBL/GenBank/DDBJ databases">
        <title>Draft Genome Sequence of Streptomyces sp. AM-2504, identified by 16S rRNA comparative analysis as a Streptomyces Kasugaensis strain.</title>
        <authorList>
            <person name="Napolioni V."/>
            <person name="Giuliodori A.M."/>
            <person name="Spurio R."/>
            <person name="Fabbretti A."/>
        </authorList>
    </citation>
    <scope>NUCLEOTIDE SEQUENCE [LARGE SCALE GENOMIC DNA]</scope>
    <source>
        <strain evidence="1 2">AM-2504</strain>
    </source>
</reference>
<comment type="caution">
    <text evidence="1">The sequence shown here is derived from an EMBL/GenBank/DDBJ whole genome shotgun (WGS) entry which is preliminary data.</text>
</comment>
<name>A0A4Q9HJV9_STRKA</name>
<dbReference type="AlphaFoldDB" id="A0A4Q9HJV9"/>
<evidence type="ECO:0000313" key="2">
    <source>
        <dbReference type="Proteomes" id="UP000292452"/>
    </source>
</evidence>
<evidence type="ECO:0000313" key="1">
    <source>
        <dbReference type="EMBL" id="TBO54976.1"/>
    </source>
</evidence>
<organism evidence="1 2">
    <name type="scientific">Streptomyces kasugaensis</name>
    <dbReference type="NCBI Taxonomy" id="1946"/>
    <lineage>
        <taxon>Bacteria</taxon>
        <taxon>Bacillati</taxon>
        <taxon>Actinomycetota</taxon>
        <taxon>Actinomycetes</taxon>
        <taxon>Kitasatosporales</taxon>
        <taxon>Streptomycetaceae</taxon>
        <taxon>Streptomyces</taxon>
    </lineage>
</organism>
<gene>
    <name evidence="1" type="ORF">EYS09_35700</name>
</gene>